<dbReference type="PROSITE" id="PS50893">
    <property type="entry name" value="ABC_TRANSPORTER_2"/>
    <property type="match status" value="2"/>
</dbReference>
<evidence type="ECO:0000259" key="5">
    <source>
        <dbReference type="PROSITE" id="PS50893"/>
    </source>
</evidence>
<dbReference type="InterPro" id="IPR027417">
    <property type="entry name" value="P-loop_NTPase"/>
</dbReference>
<dbReference type="Proteomes" id="UP000610931">
    <property type="component" value="Unassembled WGS sequence"/>
</dbReference>
<dbReference type="InterPro" id="IPR017871">
    <property type="entry name" value="ABC_transporter-like_CS"/>
</dbReference>
<evidence type="ECO:0000313" key="6">
    <source>
        <dbReference type="EMBL" id="MBJ6367354.1"/>
    </source>
</evidence>
<feature type="domain" description="ABC transporter" evidence="5">
    <location>
        <begin position="302"/>
        <end position="552"/>
    </location>
</feature>
<dbReference type="GO" id="GO:0055085">
    <property type="term" value="P:transmembrane transport"/>
    <property type="evidence" value="ECO:0007669"/>
    <property type="project" value="UniProtKB-ARBA"/>
</dbReference>
<feature type="domain" description="ABC transporter" evidence="5">
    <location>
        <begin position="7"/>
        <end position="254"/>
    </location>
</feature>
<dbReference type="PANTHER" id="PTHR43776">
    <property type="entry name" value="TRANSPORT ATP-BINDING PROTEIN"/>
    <property type="match status" value="1"/>
</dbReference>
<evidence type="ECO:0000256" key="4">
    <source>
        <dbReference type="ARBA" id="ARBA00022840"/>
    </source>
</evidence>
<dbReference type="GO" id="GO:0016887">
    <property type="term" value="F:ATP hydrolysis activity"/>
    <property type="evidence" value="ECO:0007669"/>
    <property type="project" value="InterPro"/>
</dbReference>
<dbReference type="AlphaFoldDB" id="A0A8J7JAD8"/>
<keyword evidence="2" id="KW-0813">Transport</keyword>
<comment type="caution">
    <text evidence="6">The sequence shown here is derived from an EMBL/GenBank/DDBJ whole genome shotgun (WGS) entry which is preliminary data.</text>
</comment>
<dbReference type="InterPro" id="IPR050319">
    <property type="entry name" value="ABC_transp_ATP-bind"/>
</dbReference>
<dbReference type="SUPFAM" id="SSF52540">
    <property type="entry name" value="P-loop containing nucleoside triphosphate hydrolases"/>
    <property type="match status" value="2"/>
</dbReference>
<keyword evidence="7" id="KW-1185">Reference proteome</keyword>
<keyword evidence="3" id="KW-0547">Nucleotide-binding</keyword>
<dbReference type="RefSeq" id="WP_199113846.1">
    <property type="nucleotide sequence ID" value="NZ_JAELVQ010000004.1"/>
</dbReference>
<dbReference type="InterPro" id="IPR003439">
    <property type="entry name" value="ABC_transporter-like_ATP-bd"/>
</dbReference>
<dbReference type="Pfam" id="PF00005">
    <property type="entry name" value="ABC_tran"/>
    <property type="match status" value="2"/>
</dbReference>
<comment type="similarity">
    <text evidence="1">Belongs to the ABC transporter superfamily.</text>
</comment>
<reference evidence="6" key="1">
    <citation type="submission" date="2020-12" db="EMBL/GenBank/DDBJ databases">
        <title>Snuella sp. nov., isolated from sediment in Incheon.</title>
        <authorList>
            <person name="Kim W."/>
        </authorList>
    </citation>
    <scope>NUCLEOTIDE SEQUENCE</scope>
    <source>
        <strain evidence="6">CAU 1569</strain>
    </source>
</reference>
<dbReference type="Pfam" id="PF08352">
    <property type="entry name" value="oligo_HPY"/>
    <property type="match status" value="2"/>
</dbReference>
<sequence>MKSNPILSIKDLSISFGNNEVIHTISYHLNKNEILGIVGESGSGKSVSSLAILNLLPKKISSITSGSIIYNETDLTTLSPKNLQQIRGKKIAMIFQEPMSSLNPSMTCGKQVIEILLQHTQLTQEQAKNETITLFEQVKLPEPKRIYNAYPHEISGGQKQRVMIAMAIACKPDILIADEPTTALDVTVQKDIITLLKSLQEQTKMSIIFITHDLALISEIANRVLVMYKGKIVEQGNVSSIFKTPQHNYTKALINSRPSLKTRLKVLPTIQDYLNNTTQHDIVSPEDRKERHKALYNQQPLLEIINVEKEYFSKSGWFTKPKSFKAVNNVSFKVYEGETLGLVGESGCGKSTLGNAILQLDKATSGQILYKGTDITKLSNSAVKVLRKDIQIIFQDPYASLNPRIPVGEAIMEPMKVHKLFNSDKERKDKVIDILDRVGLSEAYFNRYPHEFSGGQRQRIGIARTIALQPKLVVCDESVSALDISVQAQVLNLLNELKESFGFTYIFISHDLAVVKYMSDQLLVMNKGQIEELDDADTIYNTPKKAYTKKLINAIPKGL</sequence>
<evidence type="ECO:0000313" key="7">
    <source>
        <dbReference type="Proteomes" id="UP000610931"/>
    </source>
</evidence>
<dbReference type="PANTHER" id="PTHR43776:SF7">
    <property type="entry name" value="D,D-DIPEPTIDE TRANSPORT ATP-BINDING PROTEIN DDPF-RELATED"/>
    <property type="match status" value="1"/>
</dbReference>
<dbReference type="NCBIfam" id="NF008453">
    <property type="entry name" value="PRK11308.1"/>
    <property type="match status" value="2"/>
</dbReference>
<dbReference type="EMBL" id="JAELVQ010000004">
    <property type="protein sequence ID" value="MBJ6367354.1"/>
    <property type="molecule type" value="Genomic_DNA"/>
</dbReference>
<dbReference type="InterPro" id="IPR003593">
    <property type="entry name" value="AAA+_ATPase"/>
</dbReference>
<dbReference type="SMART" id="SM00382">
    <property type="entry name" value="AAA"/>
    <property type="match status" value="2"/>
</dbReference>
<organism evidence="6 7">
    <name type="scientific">Snuella sedimenti</name>
    <dbReference type="NCBI Taxonomy" id="2798802"/>
    <lineage>
        <taxon>Bacteria</taxon>
        <taxon>Pseudomonadati</taxon>
        <taxon>Bacteroidota</taxon>
        <taxon>Flavobacteriia</taxon>
        <taxon>Flavobacteriales</taxon>
        <taxon>Flavobacteriaceae</taxon>
        <taxon>Snuella</taxon>
    </lineage>
</organism>
<dbReference type="FunFam" id="3.40.50.300:FF:000016">
    <property type="entry name" value="Oligopeptide ABC transporter ATP-binding component"/>
    <property type="match status" value="2"/>
</dbReference>
<protein>
    <submittedName>
        <fullName evidence="6">ABC transporter ATP-binding protein</fullName>
    </submittedName>
</protein>
<name>A0A8J7JAD8_9FLAO</name>
<dbReference type="Gene3D" id="3.40.50.300">
    <property type="entry name" value="P-loop containing nucleotide triphosphate hydrolases"/>
    <property type="match status" value="2"/>
</dbReference>
<evidence type="ECO:0000256" key="3">
    <source>
        <dbReference type="ARBA" id="ARBA00022741"/>
    </source>
</evidence>
<keyword evidence="4 6" id="KW-0067">ATP-binding</keyword>
<dbReference type="GO" id="GO:0005524">
    <property type="term" value="F:ATP binding"/>
    <property type="evidence" value="ECO:0007669"/>
    <property type="project" value="UniProtKB-KW"/>
</dbReference>
<dbReference type="PROSITE" id="PS00211">
    <property type="entry name" value="ABC_TRANSPORTER_1"/>
    <property type="match status" value="2"/>
</dbReference>
<accession>A0A8J7JAD8</accession>
<gene>
    <name evidence="6" type="ORF">JF259_04560</name>
</gene>
<dbReference type="GO" id="GO:0015833">
    <property type="term" value="P:peptide transport"/>
    <property type="evidence" value="ECO:0007669"/>
    <property type="project" value="InterPro"/>
</dbReference>
<dbReference type="CDD" id="cd03257">
    <property type="entry name" value="ABC_NikE_OppD_transporters"/>
    <property type="match status" value="2"/>
</dbReference>
<evidence type="ECO:0000256" key="2">
    <source>
        <dbReference type="ARBA" id="ARBA00022448"/>
    </source>
</evidence>
<dbReference type="NCBIfam" id="NF007739">
    <property type="entry name" value="PRK10419.1"/>
    <property type="match status" value="2"/>
</dbReference>
<evidence type="ECO:0000256" key="1">
    <source>
        <dbReference type="ARBA" id="ARBA00005417"/>
    </source>
</evidence>
<dbReference type="InterPro" id="IPR013563">
    <property type="entry name" value="Oligopep_ABC_C"/>
</dbReference>
<proteinExistence type="inferred from homology"/>